<keyword evidence="2" id="KW-1185">Reference proteome</keyword>
<reference evidence="2" key="1">
    <citation type="journal article" date="2019" name="Int. J. Syst. Evol. Microbiol.">
        <title>The Global Catalogue of Microorganisms (GCM) 10K type strain sequencing project: providing services to taxonomists for standard genome sequencing and annotation.</title>
        <authorList>
            <consortium name="The Broad Institute Genomics Platform"/>
            <consortium name="The Broad Institute Genome Sequencing Center for Infectious Disease"/>
            <person name="Wu L."/>
            <person name="Ma J."/>
        </authorList>
    </citation>
    <scope>NUCLEOTIDE SEQUENCE [LARGE SCALE GENOMIC DNA]</scope>
    <source>
        <strain evidence="2">CCUG 56098</strain>
    </source>
</reference>
<sequence>MMKETAKDLQYVKWLSAEDMHLASKGWLSELNFIKDEHRFFEDVITTFTSELVAYGDFSDSLEIIDAINQSEKQSQTLLHAIKTHESKLSIMVDGIDQIEEEKAYAQEHRNLIVAMTAYLSDYKSLKLQLFEIIKCIKKDNKNEHLLDRP</sequence>
<protein>
    <recommendedName>
        <fullName evidence="3">HPt domain-containing protein</fullName>
    </recommendedName>
</protein>
<dbReference type="RefSeq" id="WP_386116692.1">
    <property type="nucleotide sequence ID" value="NZ_JBHTKM010000063.1"/>
</dbReference>
<evidence type="ECO:0000313" key="1">
    <source>
        <dbReference type="EMBL" id="MFD1016174.1"/>
    </source>
</evidence>
<organism evidence="1 2">
    <name type="scientific">Winogradskyella rapida</name>
    <dbReference type="NCBI Taxonomy" id="549701"/>
    <lineage>
        <taxon>Bacteria</taxon>
        <taxon>Pseudomonadati</taxon>
        <taxon>Bacteroidota</taxon>
        <taxon>Flavobacteriia</taxon>
        <taxon>Flavobacteriales</taxon>
        <taxon>Flavobacteriaceae</taxon>
        <taxon>Winogradskyella</taxon>
    </lineage>
</organism>
<evidence type="ECO:0000313" key="2">
    <source>
        <dbReference type="Proteomes" id="UP001597086"/>
    </source>
</evidence>
<evidence type="ECO:0008006" key="3">
    <source>
        <dbReference type="Google" id="ProtNLM"/>
    </source>
</evidence>
<dbReference type="EMBL" id="JBHTKM010000063">
    <property type="protein sequence ID" value="MFD1016174.1"/>
    <property type="molecule type" value="Genomic_DNA"/>
</dbReference>
<proteinExistence type="predicted"/>
<gene>
    <name evidence="1" type="ORF">ACFQ13_09610</name>
</gene>
<dbReference type="Proteomes" id="UP001597086">
    <property type="component" value="Unassembled WGS sequence"/>
</dbReference>
<name>A0ABW3KRS9_9FLAO</name>
<comment type="caution">
    <text evidence="1">The sequence shown here is derived from an EMBL/GenBank/DDBJ whole genome shotgun (WGS) entry which is preliminary data.</text>
</comment>
<accession>A0ABW3KRS9</accession>